<gene>
    <name evidence="5" type="primary">rplM</name>
    <name evidence="6" type="ORF">ENG67_04920</name>
</gene>
<dbReference type="NCBIfam" id="TIGR01066">
    <property type="entry name" value="rplM_bact"/>
    <property type="match status" value="1"/>
</dbReference>
<dbReference type="AlphaFoldDB" id="A0A7C1BAK2"/>
<dbReference type="GO" id="GO:0003735">
    <property type="term" value="F:structural constituent of ribosome"/>
    <property type="evidence" value="ECO:0007669"/>
    <property type="project" value="InterPro"/>
</dbReference>
<dbReference type="InterPro" id="IPR005822">
    <property type="entry name" value="Ribosomal_uL13"/>
</dbReference>
<dbReference type="InterPro" id="IPR005823">
    <property type="entry name" value="Ribosomal_uL13_bac-type"/>
</dbReference>
<evidence type="ECO:0000256" key="2">
    <source>
        <dbReference type="ARBA" id="ARBA00022980"/>
    </source>
</evidence>
<evidence type="ECO:0000256" key="3">
    <source>
        <dbReference type="ARBA" id="ARBA00023274"/>
    </source>
</evidence>
<evidence type="ECO:0000256" key="4">
    <source>
        <dbReference type="RuleBase" id="RU003877"/>
    </source>
</evidence>
<dbReference type="Gene3D" id="3.90.1180.10">
    <property type="entry name" value="Ribosomal protein L13"/>
    <property type="match status" value="1"/>
</dbReference>
<dbReference type="PIRSF" id="PIRSF002181">
    <property type="entry name" value="Ribosomal_L13"/>
    <property type="match status" value="1"/>
</dbReference>
<dbReference type="Proteomes" id="UP000885931">
    <property type="component" value="Unassembled WGS sequence"/>
</dbReference>
<dbReference type="PROSITE" id="PS00783">
    <property type="entry name" value="RIBOSOMAL_L13"/>
    <property type="match status" value="1"/>
</dbReference>
<dbReference type="CDD" id="cd00392">
    <property type="entry name" value="Ribosomal_L13"/>
    <property type="match status" value="1"/>
</dbReference>
<dbReference type="GO" id="GO:0017148">
    <property type="term" value="P:negative regulation of translation"/>
    <property type="evidence" value="ECO:0007669"/>
    <property type="project" value="TreeGrafter"/>
</dbReference>
<dbReference type="GO" id="GO:0006412">
    <property type="term" value="P:translation"/>
    <property type="evidence" value="ECO:0007669"/>
    <property type="project" value="InterPro"/>
</dbReference>
<dbReference type="EMBL" id="DRBW01000187">
    <property type="protein sequence ID" value="HDM90531.1"/>
    <property type="molecule type" value="Genomic_DNA"/>
</dbReference>
<evidence type="ECO:0000313" key="6">
    <source>
        <dbReference type="EMBL" id="HDM90531.1"/>
    </source>
</evidence>
<evidence type="ECO:0000256" key="1">
    <source>
        <dbReference type="ARBA" id="ARBA00006227"/>
    </source>
</evidence>
<keyword evidence="2 4" id="KW-0689">Ribosomal protein</keyword>
<dbReference type="SUPFAM" id="SSF52161">
    <property type="entry name" value="Ribosomal protein L13"/>
    <property type="match status" value="1"/>
</dbReference>
<dbReference type="InterPro" id="IPR036899">
    <property type="entry name" value="Ribosomal_uL13_sf"/>
</dbReference>
<comment type="similarity">
    <text evidence="1 4">Belongs to the universal ribosomal protein uL13 family.</text>
</comment>
<feature type="non-terminal residue" evidence="6">
    <location>
        <position position="132"/>
    </location>
</feature>
<keyword evidence="3 4" id="KW-0687">Ribonucleoprotein</keyword>
<dbReference type="InterPro" id="IPR023563">
    <property type="entry name" value="Ribosomal_uL13_CS"/>
</dbReference>
<dbReference type="PANTHER" id="PTHR11545">
    <property type="entry name" value="RIBOSOMAL PROTEIN L13"/>
    <property type="match status" value="1"/>
</dbReference>
<organism evidence="6">
    <name type="scientific">candidate division WOR-3 bacterium</name>
    <dbReference type="NCBI Taxonomy" id="2052148"/>
    <lineage>
        <taxon>Bacteria</taxon>
        <taxon>Bacteria division WOR-3</taxon>
    </lineage>
</organism>
<dbReference type="GO" id="GO:0003729">
    <property type="term" value="F:mRNA binding"/>
    <property type="evidence" value="ECO:0007669"/>
    <property type="project" value="UniProtKB-ARBA"/>
</dbReference>
<dbReference type="Pfam" id="PF00572">
    <property type="entry name" value="Ribosomal_L13"/>
    <property type="match status" value="1"/>
</dbReference>
<comment type="function">
    <text evidence="5">This protein is one of the early assembly proteins of the 50S ribosomal subunit, although it is not seen to bind rRNA by itself. It is important during the early stages of 50S assembly.</text>
</comment>
<name>A0A7C1BAK2_UNCW3</name>
<reference evidence="6" key="1">
    <citation type="journal article" date="2020" name="mSystems">
        <title>Genome- and Community-Level Interaction Insights into Carbon Utilization and Element Cycling Functions of Hydrothermarchaeota in Hydrothermal Sediment.</title>
        <authorList>
            <person name="Zhou Z."/>
            <person name="Liu Y."/>
            <person name="Xu W."/>
            <person name="Pan J."/>
            <person name="Luo Z.H."/>
            <person name="Li M."/>
        </authorList>
    </citation>
    <scope>NUCLEOTIDE SEQUENCE [LARGE SCALE GENOMIC DNA]</scope>
    <source>
        <strain evidence="6">HyVt-237</strain>
    </source>
</reference>
<dbReference type="HAMAP" id="MF_01366">
    <property type="entry name" value="Ribosomal_uL13"/>
    <property type="match status" value="1"/>
</dbReference>
<dbReference type="GO" id="GO:0022625">
    <property type="term" value="C:cytosolic large ribosomal subunit"/>
    <property type="evidence" value="ECO:0007669"/>
    <property type="project" value="TreeGrafter"/>
</dbReference>
<proteinExistence type="inferred from homology"/>
<evidence type="ECO:0000256" key="5">
    <source>
        <dbReference type="RuleBase" id="RU003878"/>
    </source>
</evidence>
<dbReference type="PANTHER" id="PTHR11545:SF2">
    <property type="entry name" value="LARGE RIBOSOMAL SUBUNIT PROTEIN UL13M"/>
    <property type="match status" value="1"/>
</dbReference>
<accession>A0A7C1BAK2</accession>
<dbReference type="FunFam" id="3.90.1180.10:FF:000001">
    <property type="entry name" value="50S ribosomal protein L13"/>
    <property type="match status" value="1"/>
</dbReference>
<comment type="caution">
    <text evidence="6">The sequence shown here is derived from an EMBL/GenBank/DDBJ whole genome shotgun (WGS) entry which is preliminary data.</text>
</comment>
<protein>
    <recommendedName>
        <fullName evidence="5">50S ribosomal protein L13</fullName>
    </recommendedName>
</protein>
<sequence>MRTYLPKIDEIKRDWWLIDAEGKPLGRLASRIALLLEGKRKRIYTPHIDTGDFVVVINAEKVKLTGGKLDKKVYYHHSTYPGGMHTRTARELLNRFPERVIQLAVRRMLPKNKLGRKMFRRLKVYRGPEHPH</sequence>